<dbReference type="AlphaFoldDB" id="A0A3E4WH77"/>
<dbReference type="Proteomes" id="UP000260780">
    <property type="component" value="Unassembled WGS sequence"/>
</dbReference>
<dbReference type="EMBL" id="QSTF01000007">
    <property type="protein sequence ID" value="RGM41596.1"/>
    <property type="molecule type" value="Genomic_DNA"/>
</dbReference>
<dbReference type="RefSeq" id="WP_117747506.1">
    <property type="nucleotide sequence ID" value="NZ_JAQCSP010000004.1"/>
</dbReference>
<evidence type="ECO:0000313" key="1">
    <source>
        <dbReference type="EMBL" id="RGM41596.1"/>
    </source>
</evidence>
<comment type="caution">
    <text evidence="1">The sequence shown here is derived from an EMBL/GenBank/DDBJ whole genome shotgun (WGS) entry which is preliminary data.</text>
</comment>
<name>A0A3E4WH77_9BACT</name>
<organism evidence="1 2">
    <name type="scientific">Phocaeicola plebeius</name>
    <dbReference type="NCBI Taxonomy" id="310297"/>
    <lineage>
        <taxon>Bacteria</taxon>
        <taxon>Pseudomonadati</taxon>
        <taxon>Bacteroidota</taxon>
        <taxon>Bacteroidia</taxon>
        <taxon>Bacteroidales</taxon>
        <taxon>Bacteroidaceae</taxon>
        <taxon>Phocaeicola</taxon>
    </lineage>
</organism>
<protein>
    <submittedName>
        <fullName evidence="1">Phage portal protein</fullName>
    </submittedName>
</protein>
<dbReference type="Pfam" id="PF04860">
    <property type="entry name" value="Phage_portal"/>
    <property type="match status" value="1"/>
</dbReference>
<proteinExistence type="predicted"/>
<reference evidence="1 2" key="1">
    <citation type="submission" date="2018-08" db="EMBL/GenBank/DDBJ databases">
        <title>A genome reference for cultivated species of the human gut microbiota.</title>
        <authorList>
            <person name="Zou Y."/>
            <person name="Xue W."/>
            <person name="Luo G."/>
        </authorList>
    </citation>
    <scope>NUCLEOTIDE SEQUENCE [LARGE SCALE GENOMIC DNA]</scope>
    <source>
        <strain evidence="1 2">OM08-14</strain>
    </source>
</reference>
<gene>
    <name evidence="1" type="ORF">DXC17_04600</name>
</gene>
<dbReference type="InterPro" id="IPR006944">
    <property type="entry name" value="Phage/GTA_portal"/>
</dbReference>
<evidence type="ECO:0000313" key="2">
    <source>
        <dbReference type="Proteomes" id="UP000260780"/>
    </source>
</evidence>
<sequence length="483" mass="54900">MGYTILKQDTIPACAGLKMASEPQTISTPKEGVKDSGYIDRCDVHELFVSPLVCGHNYMELFRSVPEVFFPIDYIASRISGSGFQLKKVKDDSVVWENKRMNQILTKPNCLMSWNEMIYSHFVYKLCTGNAFFRAAMGETFKDQPKWKWCDNFWELPADFVNVEPNRSVNSPIFGIASEDDIIRCYRLNYGYVSTMEIPSYQIWHDRDGSPEYMSINGFLKSKSRLAAHLKPISNLIAVYEARNVIYVKRGGLGFLVSNKKDEAGTAAMTEDEKKEILDSHFGKFGLDQRRLPYGLSDVPLSFVRTNLTISELQPFEETLTDAIQIAGAYGIPSVLVPRKDQATFSNQATAEKAVYTSTIIPMAKKFCKQLTAFLGLEEGGYYLDCDFSDVDCLQQGLKEAEEVKTMVNTRCKEQFLSGLISINDWRAQIKESRFEEPLFDKTLFEMSDEEREIVKQVISLNTKSEVENGRENQKPTVQNEGK</sequence>
<accession>A0A3E4WH77</accession>